<feature type="region of interest" description="Disordered" evidence="1">
    <location>
        <begin position="63"/>
        <end position="115"/>
    </location>
</feature>
<feature type="compositionally biased region" description="Basic and acidic residues" evidence="1">
    <location>
        <begin position="63"/>
        <end position="81"/>
    </location>
</feature>
<evidence type="ECO:0000313" key="2">
    <source>
        <dbReference type="EMBL" id="CAE7205633.1"/>
    </source>
</evidence>
<name>A0A812JHE9_9DINO</name>
<keyword evidence="3" id="KW-1185">Reference proteome</keyword>
<dbReference type="AlphaFoldDB" id="A0A812JHE9"/>
<evidence type="ECO:0000313" key="3">
    <source>
        <dbReference type="Proteomes" id="UP000604046"/>
    </source>
</evidence>
<reference evidence="2" key="1">
    <citation type="submission" date="2021-02" db="EMBL/GenBank/DDBJ databases">
        <authorList>
            <person name="Dougan E. K."/>
            <person name="Rhodes N."/>
            <person name="Thang M."/>
            <person name="Chan C."/>
        </authorList>
    </citation>
    <scope>NUCLEOTIDE SEQUENCE</scope>
</reference>
<dbReference type="EMBL" id="CAJNDS010000434">
    <property type="protein sequence ID" value="CAE7205633.1"/>
    <property type="molecule type" value="Genomic_DNA"/>
</dbReference>
<protein>
    <submittedName>
        <fullName evidence="2">Uncharacterized protein</fullName>
    </submittedName>
</protein>
<feature type="compositionally biased region" description="Basic and acidic residues" evidence="1">
    <location>
        <begin position="89"/>
        <end position="113"/>
    </location>
</feature>
<dbReference type="Proteomes" id="UP000604046">
    <property type="component" value="Unassembled WGS sequence"/>
</dbReference>
<accession>A0A812JHE9</accession>
<sequence>MAKHTLGARSLVCLAVLFYQVGLLAKWDFIGLTSRLSVRADPPRRTLQATGGSQAKVLEKELQEELEQEPKDVKDVKEESMSRAAQKTAETKERVAEKKRRMESDAKGSKGGEEEPMFDMFDAIDWAGYAKQAREMAAEAGKEAAKPGEASAAARAQELAWGFAASGLDAAAEAPVLVPVAGATLLLLLTFSLTFGRPAETPRPVQRPQAAPVLVAQTEAPAAPKRPVTASTPVAPVAPVAPAPAAATKQDLPWARNLAKSARDTLKTVADELPAAVPIVEEGLPKAESAFNWVSTLTPENAPEKIEKDALPAAAQLAGDVLRAGLRVGATGLDFASQNLPAAEEALGKAVEKGLPVAQSALRDAANGVRTLAKEGLPVQPDESNSVVRALVSAAPDVLSSTAKALDATADAAPQVTAVVGQAVTQVTPIAQATLGVASDLVEGASNIPGSAVEQAAGKLADTVKATLPDAASNAKQLVEAASTAMTKK</sequence>
<gene>
    <name evidence="2" type="ORF">SNAT2548_LOCUS6496</name>
</gene>
<proteinExistence type="predicted"/>
<dbReference type="OrthoDB" id="435968at2759"/>
<evidence type="ECO:0000256" key="1">
    <source>
        <dbReference type="SAM" id="MobiDB-lite"/>
    </source>
</evidence>
<organism evidence="2 3">
    <name type="scientific">Symbiodinium natans</name>
    <dbReference type="NCBI Taxonomy" id="878477"/>
    <lineage>
        <taxon>Eukaryota</taxon>
        <taxon>Sar</taxon>
        <taxon>Alveolata</taxon>
        <taxon>Dinophyceae</taxon>
        <taxon>Suessiales</taxon>
        <taxon>Symbiodiniaceae</taxon>
        <taxon>Symbiodinium</taxon>
    </lineage>
</organism>
<comment type="caution">
    <text evidence="2">The sequence shown here is derived from an EMBL/GenBank/DDBJ whole genome shotgun (WGS) entry which is preliminary data.</text>
</comment>